<dbReference type="PANTHER" id="PTHR30579:SF7">
    <property type="entry name" value="HTH-TYPE TRANSCRIPTIONAL REGULATOR LRHA-RELATED"/>
    <property type="match status" value="1"/>
</dbReference>
<dbReference type="Pfam" id="PF03466">
    <property type="entry name" value="LysR_substrate"/>
    <property type="match status" value="1"/>
</dbReference>
<keyword evidence="3" id="KW-0238">DNA-binding</keyword>
<dbReference type="STRING" id="1123510.GCA_000620025_01735"/>
<dbReference type="PROSITE" id="PS50931">
    <property type="entry name" value="HTH_LYSR"/>
    <property type="match status" value="1"/>
</dbReference>
<dbReference type="GO" id="GO:0003700">
    <property type="term" value="F:DNA-binding transcription factor activity"/>
    <property type="evidence" value="ECO:0007669"/>
    <property type="project" value="InterPro"/>
</dbReference>
<evidence type="ECO:0000256" key="2">
    <source>
        <dbReference type="ARBA" id="ARBA00023015"/>
    </source>
</evidence>
<dbReference type="InterPro" id="IPR005119">
    <property type="entry name" value="LysR_subst-bd"/>
</dbReference>
<evidence type="ECO:0000256" key="4">
    <source>
        <dbReference type="ARBA" id="ARBA00023163"/>
    </source>
</evidence>
<feature type="domain" description="HTH lysR-type" evidence="5">
    <location>
        <begin position="8"/>
        <end position="65"/>
    </location>
</feature>
<dbReference type="SUPFAM" id="SSF46785">
    <property type="entry name" value="Winged helix' DNA-binding domain"/>
    <property type="match status" value="1"/>
</dbReference>
<evidence type="ECO:0000256" key="3">
    <source>
        <dbReference type="ARBA" id="ARBA00023125"/>
    </source>
</evidence>
<dbReference type="InterPro" id="IPR050176">
    <property type="entry name" value="LTTR"/>
</dbReference>
<dbReference type="OrthoDB" id="5723059at2"/>
<evidence type="ECO:0000256" key="1">
    <source>
        <dbReference type="ARBA" id="ARBA00009437"/>
    </source>
</evidence>
<protein>
    <submittedName>
        <fullName evidence="6">Transcriptional regulator, LysR family</fullName>
    </submittedName>
</protein>
<dbReference type="EMBL" id="AP018933">
    <property type="protein sequence ID" value="BBG31305.1"/>
    <property type="molecule type" value="Genomic_DNA"/>
</dbReference>
<keyword evidence="4" id="KW-0804">Transcription</keyword>
<dbReference type="Gene3D" id="3.40.190.10">
    <property type="entry name" value="Periplasmic binding protein-like II"/>
    <property type="match status" value="2"/>
</dbReference>
<keyword evidence="2" id="KW-0805">Transcription regulation</keyword>
<dbReference type="KEGG" id="zpl:ZBT109_2575"/>
<reference evidence="6 7" key="1">
    <citation type="submission" date="2018-09" db="EMBL/GenBank/DDBJ databases">
        <title>Zymobacter palmae IAM14233 (=T109) whole genome analysis.</title>
        <authorList>
            <person name="Yanase H."/>
        </authorList>
    </citation>
    <scope>NUCLEOTIDE SEQUENCE [LARGE SCALE GENOMIC DNA]</scope>
    <source>
        <strain evidence="6 7">IAM14233</strain>
    </source>
</reference>
<dbReference type="InterPro" id="IPR036388">
    <property type="entry name" value="WH-like_DNA-bd_sf"/>
</dbReference>
<accession>A0A348HI53</accession>
<dbReference type="PANTHER" id="PTHR30579">
    <property type="entry name" value="TRANSCRIPTIONAL REGULATOR"/>
    <property type="match status" value="1"/>
</dbReference>
<dbReference type="SUPFAM" id="SSF53850">
    <property type="entry name" value="Periplasmic binding protein-like II"/>
    <property type="match status" value="1"/>
</dbReference>
<dbReference type="Pfam" id="PF00126">
    <property type="entry name" value="HTH_1"/>
    <property type="match status" value="1"/>
</dbReference>
<dbReference type="AlphaFoldDB" id="A0A348HI53"/>
<dbReference type="InterPro" id="IPR000847">
    <property type="entry name" value="LysR_HTH_N"/>
</dbReference>
<proteinExistence type="inferred from homology"/>
<gene>
    <name evidence="6" type="ORF">ZBT109_2575</name>
</gene>
<dbReference type="InterPro" id="IPR036390">
    <property type="entry name" value="WH_DNA-bd_sf"/>
</dbReference>
<sequence>MPGRPLSLDMDALRSFVAGIELGSFALAAERLCRSTSAVSAQLKKLEQQCGTALVEKDGRHLRLTESGEVLIGYAKRLLALNDDALEAVAGQRLAGHVRLGMQEDFGEALLPEVLGRFARAHPDVQISARIARNKALCHDIDNGQLDLALCWHDVHAMPDAPVLTTLPLQWIYHPDTPVQRYLDQKEPLPLVLFEAPCLMRQRALAALDDAGIPWRIVFTSRSLGGIWAAVNAGLGVTVRTMMGMPAVLAIDTAQVLPALPPLGISLLQSGARLSEETTRLKTLLGGVMQWQMVASPQG</sequence>
<evidence type="ECO:0000313" key="7">
    <source>
        <dbReference type="Proteomes" id="UP000267342"/>
    </source>
</evidence>
<comment type="similarity">
    <text evidence="1">Belongs to the LysR transcriptional regulatory family.</text>
</comment>
<evidence type="ECO:0000313" key="6">
    <source>
        <dbReference type="EMBL" id="BBG31305.1"/>
    </source>
</evidence>
<evidence type="ECO:0000259" key="5">
    <source>
        <dbReference type="PROSITE" id="PS50931"/>
    </source>
</evidence>
<dbReference type="GO" id="GO:0003677">
    <property type="term" value="F:DNA binding"/>
    <property type="evidence" value="ECO:0007669"/>
    <property type="project" value="UniProtKB-KW"/>
</dbReference>
<name>A0A348HI53_9GAMM</name>
<dbReference type="RefSeq" id="WP_027705011.1">
    <property type="nucleotide sequence ID" value="NZ_AP018933.1"/>
</dbReference>
<keyword evidence="7" id="KW-1185">Reference proteome</keyword>
<dbReference type="Gene3D" id="1.10.10.10">
    <property type="entry name" value="Winged helix-like DNA-binding domain superfamily/Winged helix DNA-binding domain"/>
    <property type="match status" value="1"/>
</dbReference>
<dbReference type="Proteomes" id="UP000267342">
    <property type="component" value="Chromosome"/>
</dbReference>
<organism evidence="6 7">
    <name type="scientific">Zymobacter palmae</name>
    <dbReference type="NCBI Taxonomy" id="33074"/>
    <lineage>
        <taxon>Bacteria</taxon>
        <taxon>Pseudomonadati</taxon>
        <taxon>Pseudomonadota</taxon>
        <taxon>Gammaproteobacteria</taxon>
        <taxon>Oceanospirillales</taxon>
        <taxon>Halomonadaceae</taxon>
        <taxon>Zymobacter group</taxon>
        <taxon>Zymobacter</taxon>
    </lineage>
</organism>